<gene>
    <name evidence="1" type="ORF">DVH24_006337</name>
</gene>
<keyword evidence="2" id="KW-1185">Reference proteome</keyword>
<evidence type="ECO:0000313" key="1">
    <source>
        <dbReference type="EMBL" id="RXI05080.1"/>
    </source>
</evidence>
<evidence type="ECO:0000313" key="2">
    <source>
        <dbReference type="Proteomes" id="UP000290289"/>
    </source>
</evidence>
<organism evidence="1 2">
    <name type="scientific">Malus domestica</name>
    <name type="common">Apple</name>
    <name type="synonym">Pyrus malus</name>
    <dbReference type="NCBI Taxonomy" id="3750"/>
    <lineage>
        <taxon>Eukaryota</taxon>
        <taxon>Viridiplantae</taxon>
        <taxon>Streptophyta</taxon>
        <taxon>Embryophyta</taxon>
        <taxon>Tracheophyta</taxon>
        <taxon>Spermatophyta</taxon>
        <taxon>Magnoliopsida</taxon>
        <taxon>eudicotyledons</taxon>
        <taxon>Gunneridae</taxon>
        <taxon>Pentapetalae</taxon>
        <taxon>rosids</taxon>
        <taxon>fabids</taxon>
        <taxon>Rosales</taxon>
        <taxon>Rosaceae</taxon>
        <taxon>Amygdaloideae</taxon>
        <taxon>Maleae</taxon>
        <taxon>Malus</taxon>
    </lineage>
</organism>
<dbReference type="AlphaFoldDB" id="A0A498K9U8"/>
<accession>A0A498K9U8</accession>
<comment type="caution">
    <text evidence="1">The sequence shown here is derived from an EMBL/GenBank/DDBJ whole genome shotgun (WGS) entry which is preliminary data.</text>
</comment>
<protein>
    <submittedName>
        <fullName evidence="1">Uncharacterized protein</fullName>
    </submittedName>
</protein>
<proteinExistence type="predicted"/>
<reference evidence="1 2" key="1">
    <citation type="submission" date="2018-10" db="EMBL/GenBank/DDBJ databases">
        <title>A high-quality apple genome assembly.</title>
        <authorList>
            <person name="Hu J."/>
        </authorList>
    </citation>
    <scope>NUCLEOTIDE SEQUENCE [LARGE SCALE GENOMIC DNA]</scope>
    <source>
        <strain evidence="2">cv. HFTH1</strain>
        <tissue evidence="1">Young leaf</tissue>
    </source>
</reference>
<dbReference type="Proteomes" id="UP000290289">
    <property type="component" value="Chromosome 2"/>
</dbReference>
<sequence>MYHETFWGLTPRHALTILFLETHKRSSQWVTNPGNALARTRLTSEFQWNPKSVSSQNVSCYRRWVCTYKAHHPLSVSRCGMLQLD</sequence>
<name>A0A498K9U8_MALDO</name>
<dbReference type="EMBL" id="RDQH01000328">
    <property type="protein sequence ID" value="RXI05080.1"/>
    <property type="molecule type" value="Genomic_DNA"/>
</dbReference>